<name>A0ACA9Q3W3_9GLOM</name>
<keyword evidence="2" id="KW-1185">Reference proteome</keyword>
<organism evidence="1 2">
    <name type="scientific">Acaulospora colombiana</name>
    <dbReference type="NCBI Taxonomy" id="27376"/>
    <lineage>
        <taxon>Eukaryota</taxon>
        <taxon>Fungi</taxon>
        <taxon>Fungi incertae sedis</taxon>
        <taxon>Mucoromycota</taxon>
        <taxon>Glomeromycotina</taxon>
        <taxon>Glomeromycetes</taxon>
        <taxon>Diversisporales</taxon>
        <taxon>Acaulosporaceae</taxon>
        <taxon>Acaulospora</taxon>
    </lineage>
</organism>
<dbReference type="EMBL" id="CAJVPT010044727">
    <property type="protein sequence ID" value="CAG8734879.1"/>
    <property type="molecule type" value="Genomic_DNA"/>
</dbReference>
<evidence type="ECO:0000313" key="2">
    <source>
        <dbReference type="Proteomes" id="UP000789525"/>
    </source>
</evidence>
<gene>
    <name evidence="1" type="ORF">ACOLOM_LOCUS11849</name>
</gene>
<dbReference type="Proteomes" id="UP000789525">
    <property type="component" value="Unassembled WGS sequence"/>
</dbReference>
<sequence length="93" mass="10071">MSHGEDGSTPSHHSVSRSRESIRNSHQTHVQVESGVPSPSGMEGRVANAMNEILVATNSEQSPDAVPSTQAVKQRHTRANHNEHEMPNIEATP</sequence>
<accession>A0ACA9Q3W3</accession>
<comment type="caution">
    <text evidence="1">The sequence shown here is derived from an EMBL/GenBank/DDBJ whole genome shotgun (WGS) entry which is preliminary data.</text>
</comment>
<proteinExistence type="predicted"/>
<evidence type="ECO:0000313" key="1">
    <source>
        <dbReference type="EMBL" id="CAG8734879.1"/>
    </source>
</evidence>
<reference evidence="1" key="1">
    <citation type="submission" date="2021-06" db="EMBL/GenBank/DDBJ databases">
        <authorList>
            <person name="Kallberg Y."/>
            <person name="Tangrot J."/>
            <person name="Rosling A."/>
        </authorList>
    </citation>
    <scope>NUCLEOTIDE SEQUENCE</scope>
    <source>
        <strain evidence="1">CL356</strain>
    </source>
</reference>
<protein>
    <submittedName>
        <fullName evidence="1">10871_t:CDS:1</fullName>
    </submittedName>
</protein>
<feature type="non-terminal residue" evidence="1">
    <location>
        <position position="93"/>
    </location>
</feature>